<dbReference type="InterPro" id="IPR036803">
    <property type="entry name" value="Porphobilinogen_deaminase_C_sf"/>
</dbReference>
<dbReference type="FunFam" id="3.30.160.40:FF:000002">
    <property type="entry name" value="Porphobilinogen deaminase"/>
    <property type="match status" value="1"/>
</dbReference>
<evidence type="ECO:0000256" key="10">
    <source>
        <dbReference type="ARBA" id="ARBA00030685"/>
    </source>
</evidence>
<evidence type="ECO:0000256" key="1">
    <source>
        <dbReference type="ARBA" id="ARBA00001916"/>
    </source>
</evidence>
<evidence type="ECO:0000256" key="7">
    <source>
        <dbReference type="ARBA" id="ARBA00022679"/>
    </source>
</evidence>
<comment type="similarity">
    <text evidence="4">Belongs to the HMBS family.</text>
</comment>
<dbReference type="CDD" id="cd13645">
    <property type="entry name" value="PBP2_HuPBGD_like"/>
    <property type="match status" value="1"/>
</dbReference>
<dbReference type="Pfam" id="PF01379">
    <property type="entry name" value="Porphobil_deam"/>
    <property type="match status" value="1"/>
</dbReference>
<sequence length="362" mass="39580">MRPRWHYITASPTVTPDPAKMSPKSSISTQPVKMGESSIPNPLRIGTRRSKLAIVQAEGIRDRLKRTNPSMSIEIETLHTAGDRDKVTALPEMNAKSLWTTELEEKLTSGELDVIVHCLKDMPTAIPETCEITAIPPRDDPRDALIVQSGLPYQTLKDLPEGAVVGTSSVRRSAQLRQLYPHLRFANLRGNVETRLAKVDNPDSEYTCMIMSAAGLERLGLNPRINQYLGSKDGGIFHAVGQGALGLEIRKGDVEMRKLLEQLGDRKSTLACLAERELLRTLEGGCSVPIGVETEWVQADELKMAAIVVSLDGSESVEDKIVTRIETVDEAVTLGKDMAARLISAGAEAILKAITTNRPSKE</sequence>
<dbReference type="InterPro" id="IPR022419">
    <property type="entry name" value="Porphobilin_deaminase_cofac_BS"/>
</dbReference>
<evidence type="ECO:0000256" key="5">
    <source>
        <dbReference type="ARBA" id="ARBA00012655"/>
    </source>
</evidence>
<dbReference type="Gene3D" id="3.40.190.10">
    <property type="entry name" value="Periplasmic binding protein-like II"/>
    <property type="match status" value="2"/>
</dbReference>
<evidence type="ECO:0000259" key="14">
    <source>
        <dbReference type="Pfam" id="PF01379"/>
    </source>
</evidence>
<evidence type="ECO:0000256" key="8">
    <source>
        <dbReference type="ARBA" id="ARBA00023133"/>
    </source>
</evidence>
<comment type="pathway">
    <text evidence="3">Porphyrin-containing compound metabolism; protoporphyrin-IX biosynthesis; coproporphyrinogen-III from 5-aminolevulinate: step 2/4.</text>
</comment>
<evidence type="ECO:0000256" key="3">
    <source>
        <dbReference type="ARBA" id="ARBA00004735"/>
    </source>
</evidence>
<dbReference type="PIRSF" id="PIRSF001438">
    <property type="entry name" value="4pyrrol_synth_OHMeBilane_synth"/>
    <property type="match status" value="1"/>
</dbReference>
<dbReference type="InterPro" id="IPR022418">
    <property type="entry name" value="Porphobilinogen_deaminase_C"/>
</dbReference>
<dbReference type="PANTHER" id="PTHR11557">
    <property type="entry name" value="PORPHOBILINOGEN DEAMINASE"/>
    <property type="match status" value="1"/>
</dbReference>
<evidence type="ECO:0000313" key="16">
    <source>
        <dbReference type="EMBL" id="CAG8306580.1"/>
    </source>
</evidence>
<name>A0A9W4ILU1_9EURO</name>
<evidence type="ECO:0000256" key="2">
    <source>
        <dbReference type="ARBA" id="ARBA00002869"/>
    </source>
</evidence>
<dbReference type="PANTHER" id="PTHR11557:SF0">
    <property type="entry name" value="PORPHOBILINOGEN DEAMINASE"/>
    <property type="match status" value="1"/>
</dbReference>
<dbReference type="Pfam" id="PF03900">
    <property type="entry name" value="Porphobil_deamC"/>
    <property type="match status" value="1"/>
</dbReference>
<evidence type="ECO:0000313" key="17">
    <source>
        <dbReference type="Proteomes" id="UP001152592"/>
    </source>
</evidence>
<keyword evidence="7" id="KW-0808">Transferase</keyword>
<dbReference type="NCBIfam" id="TIGR00212">
    <property type="entry name" value="hemC"/>
    <property type="match status" value="1"/>
</dbReference>
<dbReference type="Gene3D" id="3.30.160.40">
    <property type="entry name" value="Porphobilinogen deaminase, C-terminal domain"/>
    <property type="match status" value="1"/>
</dbReference>
<evidence type="ECO:0000256" key="6">
    <source>
        <dbReference type="ARBA" id="ARBA00016519"/>
    </source>
</evidence>
<evidence type="ECO:0000256" key="9">
    <source>
        <dbReference type="ARBA" id="ARBA00023244"/>
    </source>
</evidence>
<dbReference type="FunFam" id="3.40.190.10:FF:000086">
    <property type="entry name" value="Probable porphobilinogen deaminase"/>
    <property type="match status" value="1"/>
</dbReference>
<dbReference type="InterPro" id="IPR022417">
    <property type="entry name" value="Porphobilin_deaminase_N"/>
</dbReference>
<dbReference type="AlphaFoldDB" id="A0A9W4ILU1"/>
<dbReference type="InterPro" id="IPR000860">
    <property type="entry name" value="HemC"/>
</dbReference>
<dbReference type="EC" id="2.5.1.61" evidence="5"/>
<dbReference type="HAMAP" id="MF_00260">
    <property type="entry name" value="Porphobil_deam"/>
    <property type="match status" value="1"/>
</dbReference>
<gene>
    <name evidence="16" type="ORF">PSALAMII_LOCUS1977</name>
</gene>
<feature type="region of interest" description="Disordered" evidence="13">
    <location>
        <begin position="1"/>
        <end position="41"/>
    </location>
</feature>
<dbReference type="GO" id="GO:0006783">
    <property type="term" value="P:heme biosynthetic process"/>
    <property type="evidence" value="ECO:0007669"/>
    <property type="project" value="UniProtKB-KW"/>
</dbReference>
<evidence type="ECO:0000256" key="13">
    <source>
        <dbReference type="SAM" id="MobiDB-lite"/>
    </source>
</evidence>
<reference evidence="16" key="1">
    <citation type="submission" date="2021-07" db="EMBL/GenBank/DDBJ databases">
        <authorList>
            <person name="Branca A.L. A."/>
        </authorList>
    </citation>
    <scope>NUCLEOTIDE SEQUENCE</scope>
</reference>
<accession>A0A9W4ILU1</accession>
<comment type="function">
    <text evidence="2">Tetrapolymerization of the monopyrrole PBG into the hydroxymethylbilane pre-uroporphyrinogen in several discrete steps.</text>
</comment>
<dbReference type="Proteomes" id="UP001152592">
    <property type="component" value="Unassembled WGS sequence"/>
</dbReference>
<keyword evidence="9" id="KW-0627">Porphyrin biosynthesis</keyword>
<dbReference type="PRINTS" id="PR00151">
    <property type="entry name" value="PORPHBDMNASE"/>
</dbReference>
<dbReference type="EMBL" id="CAJVPD010000088">
    <property type="protein sequence ID" value="CAG8306580.1"/>
    <property type="molecule type" value="Genomic_DNA"/>
</dbReference>
<dbReference type="GO" id="GO:0004418">
    <property type="term" value="F:hydroxymethylbilane synthase activity"/>
    <property type="evidence" value="ECO:0007669"/>
    <property type="project" value="UniProtKB-EC"/>
</dbReference>
<dbReference type="PROSITE" id="PS00533">
    <property type="entry name" value="PORPHOBILINOGEN_DEAM"/>
    <property type="match status" value="1"/>
</dbReference>
<comment type="caution">
    <text evidence="16">The sequence shown here is derived from an EMBL/GenBank/DDBJ whole genome shotgun (WGS) entry which is preliminary data.</text>
</comment>
<dbReference type="SUPFAM" id="SSF53850">
    <property type="entry name" value="Periplasmic binding protein-like II"/>
    <property type="match status" value="1"/>
</dbReference>
<dbReference type="SUPFAM" id="SSF54782">
    <property type="entry name" value="Porphobilinogen deaminase (hydroxymethylbilane synthase), C-terminal domain"/>
    <property type="match status" value="1"/>
</dbReference>
<feature type="domain" description="Porphobilinogen deaminase N-terminal" evidence="14">
    <location>
        <begin position="43"/>
        <end position="257"/>
    </location>
</feature>
<evidence type="ECO:0000256" key="12">
    <source>
        <dbReference type="ARBA" id="ARBA00048169"/>
    </source>
</evidence>
<keyword evidence="8" id="KW-0350">Heme biosynthesis</keyword>
<comment type="cofactor">
    <cofactor evidence="1">
        <name>dipyrromethane</name>
        <dbReference type="ChEBI" id="CHEBI:60342"/>
    </cofactor>
</comment>
<feature type="domain" description="Porphobilinogen deaminase C-terminal" evidence="15">
    <location>
        <begin position="270"/>
        <end position="343"/>
    </location>
</feature>
<evidence type="ECO:0000259" key="15">
    <source>
        <dbReference type="Pfam" id="PF03900"/>
    </source>
</evidence>
<dbReference type="OrthoDB" id="416217at2759"/>
<protein>
    <recommendedName>
        <fullName evidence="6">Porphobilinogen deaminase</fullName>
        <ecNumber evidence="5">2.5.1.61</ecNumber>
    </recommendedName>
    <alternativeName>
        <fullName evidence="11">Hydroxymethylbilane synthase</fullName>
    </alternativeName>
    <alternativeName>
        <fullName evidence="10">Pre-uroporphyrinogen synthase</fullName>
    </alternativeName>
</protein>
<dbReference type="GO" id="GO:0005737">
    <property type="term" value="C:cytoplasm"/>
    <property type="evidence" value="ECO:0007669"/>
    <property type="project" value="TreeGrafter"/>
</dbReference>
<dbReference type="FunFam" id="3.40.190.10:FF:000005">
    <property type="entry name" value="Porphobilinogen deaminase"/>
    <property type="match status" value="1"/>
</dbReference>
<evidence type="ECO:0000256" key="4">
    <source>
        <dbReference type="ARBA" id="ARBA00005638"/>
    </source>
</evidence>
<comment type="catalytic activity">
    <reaction evidence="12">
        <text>4 porphobilinogen + H2O = hydroxymethylbilane + 4 NH4(+)</text>
        <dbReference type="Rhea" id="RHEA:13185"/>
        <dbReference type="ChEBI" id="CHEBI:15377"/>
        <dbReference type="ChEBI" id="CHEBI:28938"/>
        <dbReference type="ChEBI" id="CHEBI:57845"/>
        <dbReference type="ChEBI" id="CHEBI:58126"/>
        <dbReference type="EC" id="2.5.1.61"/>
    </reaction>
</comment>
<evidence type="ECO:0000256" key="11">
    <source>
        <dbReference type="ARBA" id="ARBA00033064"/>
    </source>
</evidence>
<organism evidence="16 17">
    <name type="scientific">Penicillium salamii</name>
    <dbReference type="NCBI Taxonomy" id="1612424"/>
    <lineage>
        <taxon>Eukaryota</taxon>
        <taxon>Fungi</taxon>
        <taxon>Dikarya</taxon>
        <taxon>Ascomycota</taxon>
        <taxon>Pezizomycotina</taxon>
        <taxon>Eurotiomycetes</taxon>
        <taxon>Eurotiomycetidae</taxon>
        <taxon>Eurotiales</taxon>
        <taxon>Aspergillaceae</taxon>
        <taxon>Penicillium</taxon>
    </lineage>
</organism>
<proteinExistence type="inferred from homology"/>